<proteinExistence type="predicted"/>
<dbReference type="AlphaFoldDB" id="A0A420Y6L5"/>
<accession>A0A420Y6L5</accession>
<keyword evidence="3" id="KW-1185">Reference proteome</keyword>
<protein>
    <submittedName>
        <fullName evidence="2">Uncharacterized protein</fullName>
    </submittedName>
</protein>
<evidence type="ECO:0000313" key="2">
    <source>
        <dbReference type="EMBL" id="RKU43477.1"/>
    </source>
</evidence>
<name>A0A420Y6L5_9PEZI</name>
<comment type="caution">
    <text evidence="2">The sequence shown here is derived from an EMBL/GenBank/DDBJ whole genome shotgun (WGS) entry which is preliminary data.</text>
</comment>
<feature type="region of interest" description="Disordered" evidence="1">
    <location>
        <begin position="1"/>
        <end position="28"/>
    </location>
</feature>
<evidence type="ECO:0000313" key="3">
    <source>
        <dbReference type="Proteomes" id="UP000275385"/>
    </source>
</evidence>
<gene>
    <name evidence="2" type="ORF">DL546_002682</name>
</gene>
<organism evidence="2 3">
    <name type="scientific">Coniochaeta pulveracea</name>
    <dbReference type="NCBI Taxonomy" id="177199"/>
    <lineage>
        <taxon>Eukaryota</taxon>
        <taxon>Fungi</taxon>
        <taxon>Dikarya</taxon>
        <taxon>Ascomycota</taxon>
        <taxon>Pezizomycotina</taxon>
        <taxon>Sordariomycetes</taxon>
        <taxon>Sordariomycetidae</taxon>
        <taxon>Coniochaetales</taxon>
        <taxon>Coniochaetaceae</taxon>
        <taxon>Coniochaeta</taxon>
    </lineage>
</organism>
<dbReference type="EMBL" id="QVQW01000042">
    <property type="protein sequence ID" value="RKU43477.1"/>
    <property type="molecule type" value="Genomic_DNA"/>
</dbReference>
<evidence type="ECO:0000256" key="1">
    <source>
        <dbReference type="SAM" id="MobiDB-lite"/>
    </source>
</evidence>
<reference evidence="2 3" key="1">
    <citation type="submission" date="2018-08" db="EMBL/GenBank/DDBJ databases">
        <title>Draft genome of the lignicolous fungus Coniochaeta pulveracea.</title>
        <authorList>
            <person name="Borstlap C.J."/>
            <person name="De Witt R.N."/>
            <person name="Botha A."/>
            <person name="Volschenk H."/>
        </authorList>
    </citation>
    <scope>NUCLEOTIDE SEQUENCE [LARGE SCALE GENOMIC DNA]</scope>
    <source>
        <strain evidence="2 3">CAB683</strain>
    </source>
</reference>
<dbReference type="Proteomes" id="UP000275385">
    <property type="component" value="Unassembled WGS sequence"/>
</dbReference>
<sequence length="135" mass="14971">MVEVEGPDADSVASSDTNYSSDSEDDNVLVAPDVHVPLTEDTFAQLEAAILEPRPETEPLPILRVLDTPENIEEAPKIRTMITRRITEFLHKAKSKVKLTGKGECRTCGPYCRGSIHKGLLWCKRCGQELSVAHR</sequence>
<feature type="compositionally biased region" description="Polar residues" evidence="1">
    <location>
        <begin position="12"/>
        <end position="21"/>
    </location>
</feature>